<dbReference type="RefSeq" id="WP_036432062.1">
    <property type="nucleotide sequence ID" value="NZ_JFDO01000022.1"/>
</dbReference>
<proteinExistence type="predicted"/>
<dbReference type="Proteomes" id="UP000028533">
    <property type="component" value="Unassembled WGS sequence"/>
</dbReference>
<feature type="signal peptide" evidence="2">
    <location>
        <begin position="1"/>
        <end position="21"/>
    </location>
</feature>
<evidence type="ECO:0000256" key="1">
    <source>
        <dbReference type="SAM" id="MobiDB-lite"/>
    </source>
</evidence>
<protein>
    <recommendedName>
        <fullName evidence="5">Lipoprotein</fullName>
    </recommendedName>
</protein>
<feature type="chain" id="PRO_5001774226" description="Lipoprotein" evidence="2">
    <location>
        <begin position="22"/>
        <end position="146"/>
    </location>
</feature>
<feature type="compositionally biased region" description="Basic and acidic residues" evidence="1">
    <location>
        <begin position="65"/>
        <end position="83"/>
    </location>
</feature>
<sequence>MKKLLTLLGSVGLVASTTAIAVACKNKIPAISLSTDKNSNKEKSEDQLKEKSSKRTENAPQADQPKVEELDEDAKKKEVDEAKEAVKKAEEKFKLAQEKYKNALKKGDRSKEKTLDEIDATQEEFEKTLKDLEVAKKNLEKLASNK</sequence>
<feature type="region of interest" description="Disordered" evidence="1">
    <location>
        <begin position="31"/>
        <end position="83"/>
    </location>
</feature>
<evidence type="ECO:0000256" key="2">
    <source>
        <dbReference type="SAM" id="SignalP"/>
    </source>
</evidence>
<feature type="compositionally biased region" description="Basic and acidic residues" evidence="1">
    <location>
        <begin position="38"/>
        <end position="57"/>
    </location>
</feature>
<evidence type="ECO:0008006" key="5">
    <source>
        <dbReference type="Google" id="ProtNLM"/>
    </source>
</evidence>
<comment type="caution">
    <text evidence="3">The sequence shown here is derived from an EMBL/GenBank/DDBJ whole genome shotgun (WGS) entry which is preliminary data.</text>
</comment>
<keyword evidence="2" id="KW-0732">Signal</keyword>
<reference evidence="3 4" key="1">
    <citation type="submission" date="2014-02" db="EMBL/GenBank/DDBJ databases">
        <title>Genome sequence of Mycoplasma capricolum subsp. capricolum strain 14232.</title>
        <authorList>
            <person name="Sirand-Pugnet P."/>
            <person name="Breton M."/>
            <person name="Dordet-Frisoni E."/>
            <person name="Baranowski E."/>
            <person name="Barre A."/>
            <person name="Couture C."/>
            <person name="Dupuy V."/>
            <person name="Gaurivaud P."/>
            <person name="Jacob D."/>
            <person name="Lemaitre C."/>
            <person name="Manso-Silvan L."/>
            <person name="Nikolski M."/>
            <person name="Nouvel L.-X."/>
            <person name="Poumarat F."/>
            <person name="Tardy F."/>
            <person name="Thebault P."/>
            <person name="Theil S."/>
            <person name="Citti C."/>
            <person name="Thiaucourt F."/>
            <person name="Blanchard A."/>
        </authorList>
    </citation>
    <scope>NUCLEOTIDE SEQUENCE [LARGE SCALE GENOMIC DNA]</scope>
    <source>
        <strain evidence="3 4">14232</strain>
    </source>
</reference>
<dbReference type="InterPro" id="IPR054816">
    <property type="entry name" value="Lipoprotein_mollicutes-type_CS"/>
</dbReference>
<dbReference type="PROSITE" id="PS51257">
    <property type="entry name" value="PROKAR_LIPOPROTEIN"/>
    <property type="match status" value="1"/>
</dbReference>
<organism evidence="3 4">
    <name type="scientific">Mycoplasma capricolum subsp. capricolum 14232</name>
    <dbReference type="NCBI Taxonomy" id="1188238"/>
    <lineage>
        <taxon>Bacteria</taxon>
        <taxon>Bacillati</taxon>
        <taxon>Mycoplasmatota</taxon>
        <taxon>Mollicutes</taxon>
        <taxon>Mycoplasmataceae</taxon>
        <taxon>Mycoplasma</taxon>
    </lineage>
</organism>
<name>A0A084EKZ0_MYCCA</name>
<dbReference type="EMBL" id="JFDO01000022">
    <property type="protein sequence ID" value="KEZ18632.1"/>
    <property type="molecule type" value="Genomic_DNA"/>
</dbReference>
<gene>
    <name evidence="3" type="ORF">MCAPa_5510</name>
</gene>
<evidence type="ECO:0000313" key="4">
    <source>
        <dbReference type="Proteomes" id="UP000028533"/>
    </source>
</evidence>
<dbReference type="NCBIfam" id="NF045726">
    <property type="entry name" value="XXplasma_LP"/>
    <property type="match status" value="1"/>
</dbReference>
<dbReference type="AlphaFoldDB" id="A0A084EKZ0"/>
<dbReference type="NCBIfam" id="NF038029">
    <property type="entry name" value="LP_plasma"/>
    <property type="match status" value="1"/>
</dbReference>
<evidence type="ECO:0000313" key="3">
    <source>
        <dbReference type="EMBL" id="KEZ18632.1"/>
    </source>
</evidence>
<accession>A0A084EKZ0</accession>